<dbReference type="PANTHER" id="PTHR47967">
    <property type="entry name" value="OS07G0603500 PROTEIN-RELATED"/>
    <property type="match status" value="1"/>
</dbReference>
<evidence type="ECO:0000259" key="6">
    <source>
        <dbReference type="Pfam" id="PF14543"/>
    </source>
</evidence>
<keyword evidence="2" id="KW-0645">Protease</keyword>
<sequence>MSSSKAIIFFLVVAMAAVTALTFTMKLKPIPFVQNHTFVHAKNVDISKARAITMSSSFCQNTSGITALIKSSFSGFFTWSSRLGRPLVRANMAIDTGSDLTWVQSADCTKCFLVALPNYYGKKSATYRAMSHHHLLYSDPSLFGLNDTCTYKVSYLGKHLEAGQSSSGQFGWDVFTFKSKIRGQHEQQQRVTNIAFGSGIVNHFDIGLESLEGNLITGIPGLAYMNFTLERFSYCLPLDVESANETLIHFSKAAQISGPNGISLNGGLLPIDPKLFAKPRSFIIAKCYVVLERAVISHFQDAYGWKPMKNTSKCVDSDLCCKIHLGGRYKFPKLTLHFENAYIDLDRRSTFKEYTRENQFCMTILPIDDNMQINVLGAYQQANHRFLFDVADLKLSFAAESC</sequence>
<accession>A0A5N5GQN0</accession>
<feature type="signal peptide" evidence="4">
    <location>
        <begin position="1"/>
        <end position="20"/>
    </location>
</feature>
<keyword evidence="8" id="KW-1185">Reference proteome</keyword>
<keyword evidence="4" id="KW-0732">Signal</keyword>
<gene>
    <name evidence="7" type="ORF">D8674_012902</name>
</gene>
<feature type="domain" description="Xylanase inhibitor N-terminal" evidence="6">
    <location>
        <begin position="80"/>
        <end position="239"/>
    </location>
</feature>
<keyword evidence="3" id="KW-0378">Hydrolase</keyword>
<dbReference type="PANTHER" id="PTHR47967:SF23">
    <property type="entry name" value="OS04G0448300 PROTEIN"/>
    <property type="match status" value="1"/>
</dbReference>
<dbReference type="GO" id="GO:0005576">
    <property type="term" value="C:extracellular region"/>
    <property type="evidence" value="ECO:0007669"/>
    <property type="project" value="TreeGrafter"/>
</dbReference>
<dbReference type="GO" id="GO:0006508">
    <property type="term" value="P:proteolysis"/>
    <property type="evidence" value="ECO:0007669"/>
    <property type="project" value="UniProtKB-KW"/>
</dbReference>
<proteinExistence type="inferred from homology"/>
<evidence type="ECO:0000256" key="1">
    <source>
        <dbReference type="ARBA" id="ARBA00007447"/>
    </source>
</evidence>
<evidence type="ECO:0000259" key="5">
    <source>
        <dbReference type="Pfam" id="PF14541"/>
    </source>
</evidence>
<dbReference type="InterPro" id="IPR032861">
    <property type="entry name" value="TAXi_N"/>
</dbReference>
<dbReference type="GO" id="GO:0008233">
    <property type="term" value="F:peptidase activity"/>
    <property type="evidence" value="ECO:0007669"/>
    <property type="project" value="UniProtKB-KW"/>
</dbReference>
<dbReference type="Proteomes" id="UP000327157">
    <property type="component" value="Chromosome 15"/>
</dbReference>
<reference evidence="8" key="2">
    <citation type="submission" date="2019-10" db="EMBL/GenBank/DDBJ databases">
        <title>A de novo genome assembly of a pear dwarfing rootstock.</title>
        <authorList>
            <person name="Wang F."/>
            <person name="Wang J."/>
            <person name="Li S."/>
            <person name="Zhang Y."/>
            <person name="Fang M."/>
            <person name="Ma L."/>
            <person name="Zhao Y."/>
            <person name="Jiang S."/>
        </authorList>
    </citation>
    <scope>NUCLEOTIDE SEQUENCE [LARGE SCALE GENOMIC DNA]</scope>
</reference>
<name>A0A5N5GQN0_9ROSA</name>
<evidence type="ECO:0000313" key="7">
    <source>
        <dbReference type="EMBL" id="KAB2617033.1"/>
    </source>
</evidence>
<protein>
    <submittedName>
        <fullName evidence="7">Aspartic proteinase nepenthesin-2-like</fullName>
    </submittedName>
</protein>
<dbReference type="Pfam" id="PF14543">
    <property type="entry name" value="TAXi_N"/>
    <property type="match status" value="1"/>
</dbReference>
<organism evidence="7 8">
    <name type="scientific">Pyrus ussuriensis x Pyrus communis</name>
    <dbReference type="NCBI Taxonomy" id="2448454"/>
    <lineage>
        <taxon>Eukaryota</taxon>
        <taxon>Viridiplantae</taxon>
        <taxon>Streptophyta</taxon>
        <taxon>Embryophyta</taxon>
        <taxon>Tracheophyta</taxon>
        <taxon>Spermatophyta</taxon>
        <taxon>Magnoliopsida</taxon>
        <taxon>eudicotyledons</taxon>
        <taxon>Gunneridae</taxon>
        <taxon>Pentapetalae</taxon>
        <taxon>rosids</taxon>
        <taxon>fabids</taxon>
        <taxon>Rosales</taxon>
        <taxon>Rosaceae</taxon>
        <taxon>Amygdaloideae</taxon>
        <taxon>Maleae</taxon>
        <taxon>Pyrus</taxon>
    </lineage>
</organism>
<evidence type="ECO:0000256" key="3">
    <source>
        <dbReference type="ARBA" id="ARBA00022801"/>
    </source>
</evidence>
<comment type="similarity">
    <text evidence="1">Belongs to the peptidase A1 family.</text>
</comment>
<dbReference type="Gene3D" id="2.40.70.10">
    <property type="entry name" value="Acid Proteases"/>
    <property type="match status" value="2"/>
</dbReference>
<evidence type="ECO:0000256" key="2">
    <source>
        <dbReference type="ARBA" id="ARBA00022670"/>
    </source>
</evidence>
<dbReference type="Pfam" id="PF14541">
    <property type="entry name" value="TAXi_C"/>
    <property type="match status" value="1"/>
</dbReference>
<evidence type="ECO:0000313" key="8">
    <source>
        <dbReference type="Proteomes" id="UP000327157"/>
    </source>
</evidence>
<dbReference type="OrthoDB" id="1072226at2759"/>
<dbReference type="SUPFAM" id="SSF50630">
    <property type="entry name" value="Acid proteases"/>
    <property type="match status" value="1"/>
</dbReference>
<dbReference type="InterPro" id="IPR032799">
    <property type="entry name" value="TAXi_C"/>
</dbReference>
<reference evidence="7 8" key="1">
    <citation type="submission" date="2019-09" db="EMBL/GenBank/DDBJ databases">
        <authorList>
            <person name="Ou C."/>
        </authorList>
    </citation>
    <scope>NUCLEOTIDE SEQUENCE [LARGE SCALE GENOMIC DNA]</scope>
    <source>
        <strain evidence="7">S2</strain>
        <tissue evidence="7">Leaf</tissue>
    </source>
</reference>
<dbReference type="InterPro" id="IPR051708">
    <property type="entry name" value="Plant_Aspart_Prot_A1"/>
</dbReference>
<dbReference type="AlphaFoldDB" id="A0A5N5GQN0"/>
<dbReference type="InterPro" id="IPR021109">
    <property type="entry name" value="Peptidase_aspartic_dom_sf"/>
</dbReference>
<reference evidence="7 8" key="3">
    <citation type="submission" date="2019-11" db="EMBL/GenBank/DDBJ databases">
        <title>A de novo genome assembly of a pear dwarfing rootstock.</title>
        <authorList>
            <person name="Wang F."/>
            <person name="Wang J."/>
            <person name="Li S."/>
            <person name="Zhang Y."/>
            <person name="Fang M."/>
            <person name="Ma L."/>
            <person name="Zhao Y."/>
            <person name="Jiang S."/>
        </authorList>
    </citation>
    <scope>NUCLEOTIDE SEQUENCE [LARGE SCALE GENOMIC DNA]</scope>
    <source>
        <strain evidence="7">S2</strain>
        <tissue evidence="7">Leaf</tissue>
    </source>
</reference>
<evidence type="ECO:0000256" key="4">
    <source>
        <dbReference type="SAM" id="SignalP"/>
    </source>
</evidence>
<dbReference type="EMBL" id="SMOL01000401">
    <property type="protein sequence ID" value="KAB2617033.1"/>
    <property type="molecule type" value="Genomic_DNA"/>
</dbReference>
<feature type="domain" description="Xylanase inhibitor C-terminal" evidence="5">
    <location>
        <begin position="262"/>
        <end position="398"/>
    </location>
</feature>
<comment type="caution">
    <text evidence="7">The sequence shown here is derived from an EMBL/GenBank/DDBJ whole genome shotgun (WGS) entry which is preliminary data.</text>
</comment>
<feature type="chain" id="PRO_5024278476" evidence="4">
    <location>
        <begin position="21"/>
        <end position="402"/>
    </location>
</feature>